<dbReference type="PROSITE" id="PS51253">
    <property type="entry name" value="HTH_CENPB"/>
    <property type="match status" value="1"/>
</dbReference>
<comment type="caution">
    <text evidence="3">The sequence shown here is derived from an EMBL/GenBank/DDBJ whole genome shotgun (WGS) entry which is preliminary data.</text>
</comment>
<sequence length="657" mass="75839">MLSKYSQGSRYKRDRTNIKIYDEEIAKARFSPETLASVPMVHDIQPGLNQARRKLTPVLPASTIFDIPVSYQRTATGFPCVFGLLPDRKKSTYQQLFQELKDVAVSMNRIWKSDRIISDFETSLIPAIFAEFPQTLHKGCYFHHIQSIYRRIQNLGLATVYSEDEEIRTCCRKLMALAFLPLDEVESSFYNLRGIVNSRVKELLHQLFLYHDDYWMNKNIPISGPVLQQYARDIAQQLDECTNFRASNGWLDRFRTRYNIQFRPICGEARAVDPSTVDDWKGRLHSIIEHYDPCNIFNMDETSLFYKLMPDRSLVIDRNDCRGGKRSKDRYTVMLCSNMLGSEKLKPVVIGKYAKPRCFKNIDMKKLPVQWFSNRTAWMNSKIFTEWLQDLDVSMRKQRRHVLMFLDNAPVHPQDIQLENIKLKFFPPNTTAVIQPMDQGIIRAFKAHYRRYLVKHTIANATVAMTADDINVTALDAVYWIDAAWSAVTEVSIRNTFRSAGFEKLPIIDGVDGFPVNLSANGDISMDNKPIEELDRVLKHLTIGGKSVSAYDYVIIDDQMPSFNEWDDSTDRVLSINGFANEDAENLEELPSEDPPSLAESLELVRRLRLLSTTQQPELHPFITELQSKLTDVFLDSNSSKQISILEYFKYTPDPHT</sequence>
<dbReference type="InterPro" id="IPR004875">
    <property type="entry name" value="DDE_SF_endonuclease_dom"/>
</dbReference>
<dbReference type="AlphaFoldDB" id="A0A815PHN7"/>
<dbReference type="PANTHER" id="PTHR19303:SF73">
    <property type="entry name" value="PROTEIN PDC2"/>
    <property type="match status" value="1"/>
</dbReference>
<dbReference type="Gene3D" id="1.10.10.60">
    <property type="entry name" value="Homeodomain-like"/>
    <property type="match status" value="1"/>
</dbReference>
<proteinExistence type="predicted"/>
<dbReference type="InterPro" id="IPR006600">
    <property type="entry name" value="HTH_CenpB_DNA-bd_dom"/>
</dbReference>
<name>A0A815PHN7_9BILA</name>
<organism evidence="3 4">
    <name type="scientific">Rotaria magnacalcarata</name>
    <dbReference type="NCBI Taxonomy" id="392030"/>
    <lineage>
        <taxon>Eukaryota</taxon>
        <taxon>Metazoa</taxon>
        <taxon>Spiralia</taxon>
        <taxon>Gnathifera</taxon>
        <taxon>Rotifera</taxon>
        <taxon>Eurotatoria</taxon>
        <taxon>Bdelloidea</taxon>
        <taxon>Philodinida</taxon>
        <taxon>Philodinidae</taxon>
        <taxon>Rotaria</taxon>
    </lineage>
</organism>
<dbReference type="Proteomes" id="UP000663834">
    <property type="component" value="Unassembled WGS sequence"/>
</dbReference>
<dbReference type="InterPro" id="IPR018289">
    <property type="entry name" value="MULE_transposase_dom"/>
</dbReference>
<dbReference type="OrthoDB" id="9909311at2759"/>
<dbReference type="GO" id="GO:0005634">
    <property type="term" value="C:nucleus"/>
    <property type="evidence" value="ECO:0007669"/>
    <property type="project" value="TreeGrafter"/>
</dbReference>
<dbReference type="Pfam" id="PF10551">
    <property type="entry name" value="MULE"/>
    <property type="match status" value="1"/>
</dbReference>
<dbReference type="Pfam" id="PF03221">
    <property type="entry name" value="HTH_Tnp_Tc5"/>
    <property type="match status" value="1"/>
</dbReference>
<dbReference type="PANTHER" id="PTHR19303">
    <property type="entry name" value="TRANSPOSON"/>
    <property type="match status" value="1"/>
</dbReference>
<keyword evidence="1" id="KW-0238">DNA-binding</keyword>
<evidence type="ECO:0000313" key="3">
    <source>
        <dbReference type="EMBL" id="CAF1448970.1"/>
    </source>
</evidence>
<evidence type="ECO:0000259" key="2">
    <source>
        <dbReference type="PROSITE" id="PS51253"/>
    </source>
</evidence>
<accession>A0A815PHN7</accession>
<dbReference type="SUPFAM" id="SSF46689">
    <property type="entry name" value="Homeodomain-like"/>
    <property type="match status" value="1"/>
</dbReference>
<gene>
    <name evidence="3" type="ORF">KQP761_LOCUS11903</name>
</gene>
<dbReference type="Pfam" id="PF03184">
    <property type="entry name" value="DDE_1"/>
    <property type="match status" value="1"/>
</dbReference>
<evidence type="ECO:0000256" key="1">
    <source>
        <dbReference type="ARBA" id="ARBA00023125"/>
    </source>
</evidence>
<dbReference type="InterPro" id="IPR050863">
    <property type="entry name" value="CenT-Element_Derived"/>
</dbReference>
<dbReference type="InterPro" id="IPR009057">
    <property type="entry name" value="Homeodomain-like_sf"/>
</dbReference>
<evidence type="ECO:0000313" key="4">
    <source>
        <dbReference type="Proteomes" id="UP000663834"/>
    </source>
</evidence>
<reference evidence="3" key="1">
    <citation type="submission" date="2021-02" db="EMBL/GenBank/DDBJ databases">
        <authorList>
            <person name="Nowell W R."/>
        </authorList>
    </citation>
    <scope>NUCLEOTIDE SEQUENCE</scope>
</reference>
<dbReference type="EMBL" id="CAJNOW010005408">
    <property type="protein sequence ID" value="CAF1448970.1"/>
    <property type="molecule type" value="Genomic_DNA"/>
</dbReference>
<dbReference type="SMART" id="SM00674">
    <property type="entry name" value="CENPB"/>
    <property type="match status" value="1"/>
</dbReference>
<dbReference type="GO" id="GO:0003677">
    <property type="term" value="F:DNA binding"/>
    <property type="evidence" value="ECO:0007669"/>
    <property type="project" value="UniProtKB-KW"/>
</dbReference>
<feature type="domain" description="HTH CENPB-type" evidence="2">
    <location>
        <begin position="188"/>
        <end position="264"/>
    </location>
</feature>
<protein>
    <recommendedName>
        <fullName evidence="2">HTH CENPB-type domain-containing protein</fullName>
    </recommendedName>
</protein>